<evidence type="ECO:0000256" key="1">
    <source>
        <dbReference type="ARBA" id="ARBA00004651"/>
    </source>
</evidence>
<dbReference type="Proteomes" id="UP000041254">
    <property type="component" value="Unassembled WGS sequence"/>
</dbReference>
<dbReference type="InterPro" id="IPR032816">
    <property type="entry name" value="VTT_dom"/>
</dbReference>
<feature type="transmembrane region" description="Helical" evidence="7">
    <location>
        <begin position="256"/>
        <end position="280"/>
    </location>
</feature>
<dbReference type="PhylomeDB" id="A0A0G4EY60"/>
<keyword evidence="2" id="KW-1003">Cell membrane</keyword>
<dbReference type="OMA" id="EWIETHQ"/>
<dbReference type="AlphaFoldDB" id="A0A0G4EY60"/>
<dbReference type="EMBL" id="CDMY01000344">
    <property type="protein sequence ID" value="CEM03564.1"/>
    <property type="molecule type" value="Genomic_DNA"/>
</dbReference>
<evidence type="ECO:0000259" key="8">
    <source>
        <dbReference type="Pfam" id="PF09335"/>
    </source>
</evidence>
<feature type="transmembrane region" description="Helical" evidence="7">
    <location>
        <begin position="98"/>
        <end position="130"/>
    </location>
</feature>
<evidence type="ECO:0000256" key="6">
    <source>
        <dbReference type="SAM" id="MobiDB-lite"/>
    </source>
</evidence>
<dbReference type="InParanoid" id="A0A0G4EY60"/>
<protein>
    <recommendedName>
        <fullName evidence="8">VTT domain-containing protein</fullName>
    </recommendedName>
</protein>
<name>A0A0G4EY60_VITBC</name>
<feature type="region of interest" description="Disordered" evidence="6">
    <location>
        <begin position="294"/>
        <end position="315"/>
    </location>
</feature>
<evidence type="ECO:0000256" key="3">
    <source>
        <dbReference type="ARBA" id="ARBA00022692"/>
    </source>
</evidence>
<accession>A0A0G4EY60</accession>
<evidence type="ECO:0000256" key="2">
    <source>
        <dbReference type="ARBA" id="ARBA00022475"/>
    </source>
</evidence>
<keyword evidence="4 7" id="KW-1133">Transmembrane helix</keyword>
<feature type="domain" description="VTT" evidence="8">
    <location>
        <begin position="113"/>
        <end position="238"/>
    </location>
</feature>
<keyword evidence="10" id="KW-1185">Reference proteome</keyword>
<evidence type="ECO:0000313" key="9">
    <source>
        <dbReference type="EMBL" id="CEM03564.1"/>
    </source>
</evidence>
<keyword evidence="3 7" id="KW-0812">Transmembrane</keyword>
<dbReference type="InterPro" id="IPR015414">
    <property type="entry name" value="TMEM64"/>
</dbReference>
<dbReference type="PANTHER" id="PTHR12677:SF59">
    <property type="entry name" value="GOLGI APPARATUS MEMBRANE PROTEIN TVP38-RELATED"/>
    <property type="match status" value="1"/>
</dbReference>
<reference evidence="9 10" key="1">
    <citation type="submission" date="2014-11" db="EMBL/GenBank/DDBJ databases">
        <authorList>
            <person name="Zhu J."/>
            <person name="Qi W."/>
            <person name="Song R."/>
        </authorList>
    </citation>
    <scope>NUCLEOTIDE SEQUENCE [LARGE SCALE GENOMIC DNA]</scope>
</reference>
<evidence type="ECO:0000256" key="7">
    <source>
        <dbReference type="SAM" id="Phobius"/>
    </source>
</evidence>
<dbReference type="PANTHER" id="PTHR12677">
    <property type="entry name" value="GOLGI APPARATUS MEMBRANE PROTEIN TVP38-RELATED"/>
    <property type="match status" value="1"/>
</dbReference>
<keyword evidence="5 7" id="KW-0472">Membrane</keyword>
<dbReference type="Pfam" id="PF09335">
    <property type="entry name" value="VTT_dom"/>
    <property type="match status" value="1"/>
</dbReference>
<evidence type="ECO:0000256" key="4">
    <source>
        <dbReference type="ARBA" id="ARBA00022989"/>
    </source>
</evidence>
<feature type="transmembrane region" description="Helical" evidence="7">
    <location>
        <begin position="52"/>
        <end position="71"/>
    </location>
</feature>
<organism evidence="9 10">
    <name type="scientific">Vitrella brassicaformis (strain CCMP3155)</name>
    <dbReference type="NCBI Taxonomy" id="1169540"/>
    <lineage>
        <taxon>Eukaryota</taxon>
        <taxon>Sar</taxon>
        <taxon>Alveolata</taxon>
        <taxon>Colpodellida</taxon>
        <taxon>Vitrellaceae</taxon>
        <taxon>Vitrella</taxon>
    </lineage>
</organism>
<sequence>MTSGQPIPANQDDSQLSTACDAAPGGTPSPGAVSADAPVKPRRTWGGWLAQSWKKLLVFLVIIAIIVYIIIDSTTGQRVAEGLDIFKEWVQDNPATGILAYMAVYMVCTVAFIPGSILTLGAGFTFVCAFGNGPGMAAGIGAVLVGAFVGAQLAFFCGRFLFKSWVQGLTDKFKVMRAIDKVFETQGLKLNILLRLSPVVPFSAFNYIMGGTRTRYRDYAIGTLGIIPGTALYVYIGAIPAFAGACSGKAEGSGHWSQWVFLAVGLVATFIAVFIVTWFARKALREITEKEAAEASKADGKEGVETPGPDLDGATVVTVTSSTQQQQQANGQAYV</sequence>
<evidence type="ECO:0000256" key="5">
    <source>
        <dbReference type="ARBA" id="ARBA00023136"/>
    </source>
</evidence>
<dbReference type="GO" id="GO:0005886">
    <property type="term" value="C:plasma membrane"/>
    <property type="evidence" value="ECO:0007669"/>
    <property type="project" value="UniProtKB-SubCell"/>
</dbReference>
<dbReference type="VEuPathDB" id="CryptoDB:Vbra_13952"/>
<feature type="compositionally biased region" description="Basic and acidic residues" evidence="6">
    <location>
        <begin position="294"/>
        <end position="304"/>
    </location>
</feature>
<gene>
    <name evidence="9" type="ORF">Vbra_13952</name>
</gene>
<evidence type="ECO:0000313" key="10">
    <source>
        <dbReference type="Proteomes" id="UP000041254"/>
    </source>
</evidence>
<proteinExistence type="predicted"/>
<feature type="region of interest" description="Disordered" evidence="6">
    <location>
        <begin position="1"/>
        <end position="38"/>
    </location>
</feature>
<feature type="transmembrane region" description="Helical" evidence="7">
    <location>
        <begin position="137"/>
        <end position="162"/>
    </location>
</feature>
<dbReference type="STRING" id="1169540.A0A0G4EY60"/>
<comment type="subcellular location">
    <subcellularLocation>
        <location evidence="1">Cell membrane</location>
        <topology evidence="1">Multi-pass membrane protein</topology>
    </subcellularLocation>
</comment>
<feature type="transmembrane region" description="Helical" evidence="7">
    <location>
        <begin position="221"/>
        <end position="244"/>
    </location>
</feature>
<dbReference type="OrthoDB" id="312858at2759"/>